<dbReference type="OrthoDB" id="2904962at2759"/>
<name>A0A0C9WRI1_9AGAR</name>
<evidence type="ECO:0008006" key="3">
    <source>
        <dbReference type="Google" id="ProtNLM"/>
    </source>
</evidence>
<dbReference type="AlphaFoldDB" id="A0A0C9WRI1"/>
<organism evidence="1 2">
    <name type="scientific">Laccaria amethystina LaAM-08-1</name>
    <dbReference type="NCBI Taxonomy" id="1095629"/>
    <lineage>
        <taxon>Eukaryota</taxon>
        <taxon>Fungi</taxon>
        <taxon>Dikarya</taxon>
        <taxon>Basidiomycota</taxon>
        <taxon>Agaricomycotina</taxon>
        <taxon>Agaricomycetes</taxon>
        <taxon>Agaricomycetidae</taxon>
        <taxon>Agaricales</taxon>
        <taxon>Agaricineae</taxon>
        <taxon>Hydnangiaceae</taxon>
        <taxon>Laccaria</taxon>
    </lineage>
</organism>
<sequence>MLKVLRKIIRPQGSRTQLPQESDPPLSLILNVSPKRAHASLPPPPSIWTIPLPPDLLFSIIDHHFVGDQSTLRALSNTCRVLAIYCRRLIYRSVAIGHRDRGPLSKKKKPAIAFAELLRGFPGIVEYIEDLQILDGGCRMFEGSRPITEEEQSLCFILTRPMKHLKRLELMLNVVWTLIPTPLQEALCTAFRLPSICTLSIDKLRFPVNFLDLFQDLGHIEFSGEAAAPIMATTLPHTTQLVKPETLTLTDWTGVNVKYLFSFNSPLRLSRLRCLQFRGCGSAMSDHLQLCSSLTVLKLFLAEFHPQNLNALRSLTFLTLSQDLVSPPLWAKPTKQFQWMLSTLATCSQPNVIEGIRIILQTPYLARCEESDWSGLDALLTAPSGWPCLKSLEVVSLTAKPEIEWSGVDYLDRISPPFLPLLVRCGVEVSVTRVYQCQTGFGDYWLS</sequence>
<dbReference type="Proteomes" id="UP000054477">
    <property type="component" value="Unassembled WGS sequence"/>
</dbReference>
<accession>A0A0C9WRI1</accession>
<keyword evidence="2" id="KW-1185">Reference proteome</keyword>
<reference evidence="1 2" key="1">
    <citation type="submission" date="2014-04" db="EMBL/GenBank/DDBJ databases">
        <authorList>
            <consortium name="DOE Joint Genome Institute"/>
            <person name="Kuo A."/>
            <person name="Kohler A."/>
            <person name="Nagy L.G."/>
            <person name="Floudas D."/>
            <person name="Copeland A."/>
            <person name="Barry K.W."/>
            <person name="Cichocki N."/>
            <person name="Veneault-Fourrey C."/>
            <person name="LaButti K."/>
            <person name="Lindquist E.A."/>
            <person name="Lipzen A."/>
            <person name="Lundell T."/>
            <person name="Morin E."/>
            <person name="Murat C."/>
            <person name="Sun H."/>
            <person name="Tunlid A."/>
            <person name="Henrissat B."/>
            <person name="Grigoriev I.V."/>
            <person name="Hibbett D.S."/>
            <person name="Martin F."/>
            <person name="Nordberg H.P."/>
            <person name="Cantor M.N."/>
            <person name="Hua S.X."/>
        </authorList>
    </citation>
    <scope>NUCLEOTIDE SEQUENCE [LARGE SCALE GENOMIC DNA]</scope>
    <source>
        <strain evidence="1 2">LaAM-08-1</strain>
    </source>
</reference>
<gene>
    <name evidence="1" type="ORF">K443DRAFT_99007</name>
</gene>
<proteinExistence type="predicted"/>
<dbReference type="EMBL" id="KN838610">
    <property type="protein sequence ID" value="KIK01220.1"/>
    <property type="molecule type" value="Genomic_DNA"/>
</dbReference>
<reference evidence="2" key="2">
    <citation type="submission" date="2015-01" db="EMBL/GenBank/DDBJ databases">
        <title>Evolutionary Origins and Diversification of the Mycorrhizal Mutualists.</title>
        <authorList>
            <consortium name="DOE Joint Genome Institute"/>
            <consortium name="Mycorrhizal Genomics Consortium"/>
            <person name="Kohler A."/>
            <person name="Kuo A."/>
            <person name="Nagy L.G."/>
            <person name="Floudas D."/>
            <person name="Copeland A."/>
            <person name="Barry K.W."/>
            <person name="Cichocki N."/>
            <person name="Veneault-Fourrey C."/>
            <person name="LaButti K."/>
            <person name="Lindquist E.A."/>
            <person name="Lipzen A."/>
            <person name="Lundell T."/>
            <person name="Morin E."/>
            <person name="Murat C."/>
            <person name="Riley R."/>
            <person name="Ohm R."/>
            <person name="Sun H."/>
            <person name="Tunlid A."/>
            <person name="Henrissat B."/>
            <person name="Grigoriev I.V."/>
            <person name="Hibbett D.S."/>
            <person name="Martin F."/>
        </authorList>
    </citation>
    <scope>NUCLEOTIDE SEQUENCE [LARGE SCALE GENOMIC DNA]</scope>
    <source>
        <strain evidence="2">LaAM-08-1</strain>
    </source>
</reference>
<evidence type="ECO:0000313" key="1">
    <source>
        <dbReference type="EMBL" id="KIK01220.1"/>
    </source>
</evidence>
<protein>
    <recommendedName>
        <fullName evidence="3">F-box domain-containing protein</fullName>
    </recommendedName>
</protein>
<dbReference type="HOGENOM" id="CLU_495284_0_0_1"/>
<evidence type="ECO:0000313" key="2">
    <source>
        <dbReference type="Proteomes" id="UP000054477"/>
    </source>
</evidence>